<evidence type="ECO:0000259" key="1">
    <source>
        <dbReference type="Pfam" id="PF03457"/>
    </source>
</evidence>
<dbReference type="RefSeq" id="XP_002295470.1">
    <property type="nucleotide sequence ID" value="XM_002295434.1"/>
</dbReference>
<feature type="domain" description="Helicase-associated" evidence="1">
    <location>
        <begin position="1"/>
        <end position="59"/>
    </location>
</feature>
<evidence type="ECO:0000313" key="2">
    <source>
        <dbReference type="EMBL" id="ACI64187.1"/>
    </source>
</evidence>
<feature type="domain" description="Helicase-associated" evidence="1">
    <location>
        <begin position="213"/>
        <end position="273"/>
    </location>
</feature>
<dbReference type="EMBL" id="CP001159">
    <property type="protein sequence ID" value="ACI64187.1"/>
    <property type="molecule type" value="Genomic_DNA"/>
</dbReference>
<proteinExistence type="predicted"/>
<organism evidence="2 3">
    <name type="scientific">Thalassiosira pseudonana</name>
    <name type="common">Marine diatom</name>
    <name type="synonym">Cyclotella nana</name>
    <dbReference type="NCBI Taxonomy" id="35128"/>
    <lineage>
        <taxon>Eukaryota</taxon>
        <taxon>Sar</taxon>
        <taxon>Stramenopiles</taxon>
        <taxon>Ochrophyta</taxon>
        <taxon>Bacillariophyta</taxon>
        <taxon>Coscinodiscophyceae</taxon>
        <taxon>Thalassiosirophycidae</taxon>
        <taxon>Thalassiosirales</taxon>
        <taxon>Thalassiosiraceae</taxon>
        <taxon>Thalassiosira</taxon>
    </lineage>
</organism>
<dbReference type="InParanoid" id="B5YM51"/>
<evidence type="ECO:0000313" key="3">
    <source>
        <dbReference type="Proteomes" id="UP000001449"/>
    </source>
</evidence>
<dbReference type="Pfam" id="PF03457">
    <property type="entry name" value="HA"/>
    <property type="match status" value="2"/>
</dbReference>
<dbReference type="KEGG" id="tps:THAPS_264546"/>
<dbReference type="HOGENOM" id="CLU_064419_0_0_1"/>
<reference evidence="2 3" key="1">
    <citation type="journal article" date="2004" name="Science">
        <title>The genome of the diatom Thalassiosira pseudonana: ecology, evolution, and metabolism.</title>
        <authorList>
            <person name="Armbrust E.V."/>
            <person name="Berges J.A."/>
            <person name="Bowler C."/>
            <person name="Green B.R."/>
            <person name="Martinez D."/>
            <person name="Putnam N.H."/>
            <person name="Zhou S."/>
            <person name="Allen A.E."/>
            <person name="Apt K.E."/>
            <person name="Bechner M."/>
            <person name="Brzezinski M.A."/>
            <person name="Chaal B.K."/>
            <person name="Chiovitti A."/>
            <person name="Davis A.K."/>
            <person name="Demarest M.S."/>
            <person name="Detter J.C."/>
            <person name="Glavina T."/>
            <person name="Goodstein D."/>
            <person name="Hadi M.Z."/>
            <person name="Hellsten U."/>
            <person name="Hildebrand M."/>
            <person name="Jenkins B.D."/>
            <person name="Jurka J."/>
            <person name="Kapitonov V.V."/>
            <person name="Kroger N."/>
            <person name="Lau W.W."/>
            <person name="Lane T.W."/>
            <person name="Larimer F.W."/>
            <person name="Lippmeier J.C."/>
            <person name="Lucas S."/>
            <person name="Medina M."/>
            <person name="Montsant A."/>
            <person name="Obornik M."/>
            <person name="Parker M.S."/>
            <person name="Palenik B."/>
            <person name="Pazour G.J."/>
            <person name="Richardson P.M."/>
            <person name="Rynearson T.A."/>
            <person name="Saito M.A."/>
            <person name="Schwartz D.C."/>
            <person name="Thamatrakoln K."/>
            <person name="Valentin K."/>
            <person name="Vardi A."/>
            <person name="Wilkerson F.P."/>
            <person name="Rokhsar D.S."/>
        </authorList>
    </citation>
    <scope>NUCLEOTIDE SEQUENCE [LARGE SCALE GENOMIC DNA]</scope>
    <source>
        <strain evidence="2 3">CCMP1335</strain>
    </source>
</reference>
<accession>B5YM51</accession>
<dbReference type="AlphaFoldDB" id="B5YM51"/>
<gene>
    <name evidence="2" type="ORF">THAPS_264546</name>
</gene>
<dbReference type="Proteomes" id="UP000001449">
    <property type="component" value="Chromosome 18"/>
</dbReference>
<reference evidence="2 3" key="2">
    <citation type="journal article" date="2008" name="Nature">
        <title>The Phaeodactylum genome reveals the evolutionary history of diatom genomes.</title>
        <authorList>
            <person name="Bowler C."/>
            <person name="Allen A.E."/>
            <person name="Badger J.H."/>
            <person name="Grimwood J."/>
            <person name="Jabbari K."/>
            <person name="Kuo A."/>
            <person name="Maheswari U."/>
            <person name="Martens C."/>
            <person name="Maumus F."/>
            <person name="Otillar R.P."/>
            <person name="Rayko E."/>
            <person name="Salamov A."/>
            <person name="Vandepoele K."/>
            <person name="Beszteri B."/>
            <person name="Gruber A."/>
            <person name="Heijde M."/>
            <person name="Katinka M."/>
            <person name="Mock T."/>
            <person name="Valentin K."/>
            <person name="Verret F."/>
            <person name="Berges J.A."/>
            <person name="Brownlee C."/>
            <person name="Cadoret J.P."/>
            <person name="Chiovitti A."/>
            <person name="Choi C.J."/>
            <person name="Coesel S."/>
            <person name="De Martino A."/>
            <person name="Detter J.C."/>
            <person name="Durkin C."/>
            <person name="Falciatore A."/>
            <person name="Fournet J."/>
            <person name="Haruta M."/>
            <person name="Huysman M.J."/>
            <person name="Jenkins B.D."/>
            <person name="Jiroutova K."/>
            <person name="Jorgensen R.E."/>
            <person name="Joubert Y."/>
            <person name="Kaplan A."/>
            <person name="Kroger N."/>
            <person name="Kroth P.G."/>
            <person name="La Roche J."/>
            <person name="Lindquist E."/>
            <person name="Lommer M."/>
            <person name="Martin-Jezequel V."/>
            <person name="Lopez P.J."/>
            <person name="Lucas S."/>
            <person name="Mangogna M."/>
            <person name="McGinnis K."/>
            <person name="Medlin L.K."/>
            <person name="Montsant A."/>
            <person name="Oudot-Le Secq M.P."/>
            <person name="Napoli C."/>
            <person name="Obornik M."/>
            <person name="Parker M.S."/>
            <person name="Petit J.L."/>
            <person name="Porcel B.M."/>
            <person name="Poulsen N."/>
            <person name="Robison M."/>
            <person name="Rychlewski L."/>
            <person name="Rynearson T.A."/>
            <person name="Schmutz J."/>
            <person name="Shapiro H."/>
            <person name="Siaut M."/>
            <person name="Stanley M."/>
            <person name="Sussman M.R."/>
            <person name="Taylor A.R."/>
            <person name="Vardi A."/>
            <person name="von Dassow P."/>
            <person name="Vyverman W."/>
            <person name="Willis A."/>
            <person name="Wyrwicz L.S."/>
            <person name="Rokhsar D.S."/>
            <person name="Weissenbach J."/>
            <person name="Armbrust E.V."/>
            <person name="Green B.R."/>
            <person name="Van de Peer Y."/>
            <person name="Grigoriev I.V."/>
        </authorList>
    </citation>
    <scope>NUCLEOTIDE SEQUENCE [LARGE SCALE GENOMIC DNA]</scope>
    <source>
        <strain evidence="2 3">CCMP1335</strain>
    </source>
</reference>
<feature type="non-terminal residue" evidence="2">
    <location>
        <position position="273"/>
    </location>
</feature>
<dbReference type="PANTHER" id="PTHR33418:SF1">
    <property type="entry name" value="HELICASE-ASSOCIATED DOMAIN-CONTAINING PROTEIN"/>
    <property type="match status" value="1"/>
</dbReference>
<dbReference type="PANTHER" id="PTHR33418">
    <property type="entry name" value="HELICASE-ASSOCIATED"/>
    <property type="match status" value="1"/>
</dbReference>
<feature type="non-terminal residue" evidence="2">
    <location>
        <position position="1"/>
    </location>
</feature>
<dbReference type="PaxDb" id="35128-Thaps264546"/>
<keyword evidence="3" id="KW-1185">Reference proteome</keyword>
<dbReference type="InterPro" id="IPR005114">
    <property type="entry name" value="Helicase_assoc"/>
</dbReference>
<protein>
    <recommendedName>
        <fullName evidence="1">Helicase-associated domain-containing protein</fullName>
    </recommendedName>
</protein>
<dbReference type="Gene3D" id="6.10.140.530">
    <property type="match status" value="3"/>
</dbReference>
<dbReference type="GeneID" id="7444824"/>
<sequence length="273" mass="31937">FETMFEKLQRFKEEHNHVNVPVKYKEDPQLGHWPSKPDNGGSVRYLDKEKMDRLDSIGFSWSMMRGSTAGRAPPKSFDENLQDLHLFYQQYGKWPSRSDPLGNFVKDLRKSYSKKNEKFMKERAPKLDRIGFQWVVPDLPWETRMKQIQDFSSKFGHLNIDHNVKSQGNLGGFAVQMTSLYNSWKAGADTSPDMIAKFQEIAGLGFAFNIYPKNWDQQYNELVKYKQRNGSARVPLKYKADMRLGTWVKRMRSQYKAQKLASERIEKLESVGF</sequence>
<name>B5YM51_THAPS</name>